<evidence type="ECO:0000256" key="6">
    <source>
        <dbReference type="ARBA" id="ARBA00022737"/>
    </source>
</evidence>
<comment type="caution">
    <text evidence="14">The sequence shown here is derived from an EMBL/GenBank/DDBJ whole genome shotgun (WGS) entry which is preliminary data.</text>
</comment>
<evidence type="ECO:0000256" key="3">
    <source>
        <dbReference type="ARBA" id="ARBA00022475"/>
    </source>
</evidence>
<dbReference type="OrthoDB" id="676979at2759"/>
<dbReference type="InterPro" id="IPR032675">
    <property type="entry name" value="LRR_dom_sf"/>
</dbReference>
<dbReference type="AlphaFoldDB" id="A0A8H7URB8"/>
<keyword evidence="4" id="KW-0433">Leucine-rich repeat</keyword>
<feature type="signal peptide" evidence="13">
    <location>
        <begin position="1"/>
        <end position="23"/>
    </location>
</feature>
<sequence>MATPPRSLRICIIHFLFYVADEGDDDSNDSATDSSSAGTADPSTTETSSPDDSDSAPSTSMPSSSTTDILSPTTPAVPPVISNVPGLAANQTLNQQQLDQLKISCSGLQQWYTTLGGPQWLDSTEWANSDTTSCCSWAKVHCNPVGGIIRMYVLDIAIEMSVFRDMSYNNLTGGLPDSIAAGLAIQTLNFNFNKLSGQLPASLGSMPVLASIHLTNNAFNGTIPDSWANLPLLKTLDLSNNQLSGPFPASIANYRSLVLLSLSSNAFTGSLPNNIGIMPSLKSLRVSKNQLTGPIPDSLGNITALVTIHDIVLTFVTSDLTRNKLTGSIPPQLGNLVRLRNLYVALLHTMCRLSRNELNGAVPAELGMCGQLQILTLNYNALSGTFPSIVAPPALAFCHMQPNSFDACPPDDVSMNYSSMAFQCSVNCTSTKHIGSDGTSVSSNVPLLLTVFVAVLIIH</sequence>
<evidence type="ECO:0000256" key="2">
    <source>
        <dbReference type="ARBA" id="ARBA00004479"/>
    </source>
</evidence>
<feature type="chain" id="PRO_5034233728" description="Leucine-rich repeat-containing N-terminal plant-type domain-containing protein" evidence="13">
    <location>
        <begin position="24"/>
        <end position="459"/>
    </location>
</feature>
<keyword evidence="9" id="KW-0675">Receptor</keyword>
<gene>
    <name evidence="14" type="ORF">INT44_000860</name>
</gene>
<keyword evidence="13" id="KW-0732">Signal</keyword>
<dbReference type="PANTHER" id="PTHR27004">
    <property type="entry name" value="RECEPTOR-LIKE PROTEIN 12 ISOFORM X1"/>
    <property type="match status" value="1"/>
</dbReference>
<evidence type="ECO:0000256" key="12">
    <source>
        <dbReference type="SAM" id="MobiDB-lite"/>
    </source>
</evidence>
<evidence type="ECO:0000313" key="15">
    <source>
        <dbReference type="Proteomes" id="UP000612746"/>
    </source>
</evidence>
<evidence type="ECO:0000256" key="10">
    <source>
        <dbReference type="ARBA" id="ARBA00023180"/>
    </source>
</evidence>
<organism evidence="14 15">
    <name type="scientific">Umbelopsis vinacea</name>
    <dbReference type="NCBI Taxonomy" id="44442"/>
    <lineage>
        <taxon>Eukaryota</taxon>
        <taxon>Fungi</taxon>
        <taxon>Fungi incertae sedis</taxon>
        <taxon>Mucoromycota</taxon>
        <taxon>Mucoromycotina</taxon>
        <taxon>Umbelopsidomycetes</taxon>
        <taxon>Umbelopsidales</taxon>
        <taxon>Umbelopsidaceae</taxon>
        <taxon>Umbelopsis</taxon>
    </lineage>
</organism>
<reference evidence="14" key="1">
    <citation type="submission" date="2020-12" db="EMBL/GenBank/DDBJ databases">
        <title>Metabolic potential, ecology and presence of endohyphal bacteria is reflected in genomic diversity of Mucoromycotina.</title>
        <authorList>
            <person name="Muszewska A."/>
            <person name="Okrasinska A."/>
            <person name="Steczkiewicz K."/>
            <person name="Drgas O."/>
            <person name="Orlowska M."/>
            <person name="Perlinska-Lenart U."/>
            <person name="Aleksandrzak-Piekarczyk T."/>
            <person name="Szatraj K."/>
            <person name="Zielenkiewicz U."/>
            <person name="Pilsyk S."/>
            <person name="Malc E."/>
            <person name="Mieczkowski P."/>
            <person name="Kruszewska J.S."/>
            <person name="Biernat P."/>
            <person name="Pawlowska J."/>
        </authorList>
    </citation>
    <scope>NUCLEOTIDE SEQUENCE</scope>
    <source>
        <strain evidence="14">WA0000051536</strain>
    </source>
</reference>
<evidence type="ECO:0000256" key="1">
    <source>
        <dbReference type="ARBA" id="ARBA00004236"/>
    </source>
</evidence>
<evidence type="ECO:0000256" key="7">
    <source>
        <dbReference type="ARBA" id="ARBA00022989"/>
    </source>
</evidence>
<dbReference type="Proteomes" id="UP000612746">
    <property type="component" value="Unassembled WGS sequence"/>
</dbReference>
<dbReference type="InterPro" id="IPR001611">
    <property type="entry name" value="Leu-rich_rpt"/>
</dbReference>
<dbReference type="SUPFAM" id="SSF52058">
    <property type="entry name" value="L domain-like"/>
    <property type="match status" value="1"/>
</dbReference>
<dbReference type="GO" id="GO:0005886">
    <property type="term" value="C:plasma membrane"/>
    <property type="evidence" value="ECO:0007669"/>
    <property type="project" value="UniProtKB-SubCell"/>
</dbReference>
<dbReference type="EMBL" id="JAEPRA010000002">
    <property type="protein sequence ID" value="KAG2188109.1"/>
    <property type="molecule type" value="Genomic_DNA"/>
</dbReference>
<evidence type="ECO:0000256" key="9">
    <source>
        <dbReference type="ARBA" id="ARBA00023170"/>
    </source>
</evidence>
<keyword evidence="3" id="KW-1003">Cell membrane</keyword>
<keyword evidence="8" id="KW-0472">Membrane</keyword>
<keyword evidence="15" id="KW-1185">Reference proteome</keyword>
<feature type="compositionally biased region" description="Low complexity" evidence="12">
    <location>
        <begin position="29"/>
        <end position="48"/>
    </location>
</feature>
<dbReference type="FunFam" id="3.80.10.10:FF:000383">
    <property type="entry name" value="Leucine-rich repeat receptor protein kinase EMS1"/>
    <property type="match status" value="1"/>
</dbReference>
<evidence type="ECO:0000256" key="5">
    <source>
        <dbReference type="ARBA" id="ARBA00022692"/>
    </source>
</evidence>
<keyword evidence="6" id="KW-0677">Repeat</keyword>
<keyword evidence="10" id="KW-0325">Glycoprotein</keyword>
<dbReference type="Gene3D" id="3.80.10.10">
    <property type="entry name" value="Ribonuclease Inhibitor"/>
    <property type="match status" value="2"/>
</dbReference>
<dbReference type="PANTHER" id="PTHR27004:SF203">
    <property type="entry name" value="LEUCINE-RICH REPEAT-CONTAINING N-TERMINAL PLANT-TYPE DOMAIN-CONTAINING PROTEIN"/>
    <property type="match status" value="1"/>
</dbReference>
<keyword evidence="5" id="KW-0812">Transmembrane</keyword>
<evidence type="ECO:0000313" key="14">
    <source>
        <dbReference type="EMBL" id="KAG2188109.1"/>
    </source>
</evidence>
<evidence type="ECO:0008006" key="16">
    <source>
        <dbReference type="Google" id="ProtNLM"/>
    </source>
</evidence>
<feature type="compositionally biased region" description="Low complexity" evidence="12">
    <location>
        <begin position="55"/>
        <end position="68"/>
    </location>
</feature>
<accession>A0A8H7URB8</accession>
<dbReference type="Pfam" id="PF13855">
    <property type="entry name" value="LRR_8"/>
    <property type="match status" value="1"/>
</dbReference>
<evidence type="ECO:0000256" key="8">
    <source>
        <dbReference type="ARBA" id="ARBA00023136"/>
    </source>
</evidence>
<protein>
    <recommendedName>
        <fullName evidence="16">Leucine-rich repeat-containing N-terminal plant-type domain-containing protein</fullName>
    </recommendedName>
</protein>
<dbReference type="Pfam" id="PF00560">
    <property type="entry name" value="LRR_1"/>
    <property type="match status" value="2"/>
</dbReference>
<dbReference type="GO" id="GO:0012505">
    <property type="term" value="C:endomembrane system"/>
    <property type="evidence" value="ECO:0007669"/>
    <property type="project" value="UniProtKB-SubCell"/>
</dbReference>
<feature type="region of interest" description="Disordered" evidence="12">
    <location>
        <begin position="23"/>
        <end position="76"/>
    </location>
</feature>
<comment type="subcellular location">
    <subcellularLocation>
        <location evidence="1">Cell membrane</location>
    </subcellularLocation>
    <subcellularLocation>
        <location evidence="11">Endomembrane system</location>
        <topology evidence="11">Single-pass membrane protein</topology>
    </subcellularLocation>
    <subcellularLocation>
        <location evidence="2">Membrane</location>
        <topology evidence="2">Single-pass type I membrane protein</topology>
    </subcellularLocation>
</comment>
<proteinExistence type="predicted"/>
<keyword evidence="7" id="KW-1133">Transmembrane helix</keyword>
<evidence type="ECO:0000256" key="4">
    <source>
        <dbReference type="ARBA" id="ARBA00022614"/>
    </source>
</evidence>
<evidence type="ECO:0000256" key="13">
    <source>
        <dbReference type="SAM" id="SignalP"/>
    </source>
</evidence>
<evidence type="ECO:0000256" key="11">
    <source>
        <dbReference type="ARBA" id="ARBA00037847"/>
    </source>
</evidence>
<name>A0A8H7URB8_9FUNG</name>